<dbReference type="SUPFAM" id="SSF56219">
    <property type="entry name" value="DNase I-like"/>
    <property type="match status" value="1"/>
</dbReference>
<keyword evidence="2" id="KW-1185">Reference proteome</keyword>
<gene>
    <name evidence="1" type="ORF">Ddye_004257</name>
</gene>
<evidence type="ECO:0008006" key="3">
    <source>
        <dbReference type="Google" id="ProtNLM"/>
    </source>
</evidence>
<organism evidence="1 2">
    <name type="scientific">Dipteronia dyeriana</name>
    <dbReference type="NCBI Taxonomy" id="168575"/>
    <lineage>
        <taxon>Eukaryota</taxon>
        <taxon>Viridiplantae</taxon>
        <taxon>Streptophyta</taxon>
        <taxon>Embryophyta</taxon>
        <taxon>Tracheophyta</taxon>
        <taxon>Spermatophyta</taxon>
        <taxon>Magnoliopsida</taxon>
        <taxon>eudicotyledons</taxon>
        <taxon>Gunneridae</taxon>
        <taxon>Pentapetalae</taxon>
        <taxon>rosids</taxon>
        <taxon>malvids</taxon>
        <taxon>Sapindales</taxon>
        <taxon>Sapindaceae</taxon>
        <taxon>Hippocastanoideae</taxon>
        <taxon>Acereae</taxon>
        <taxon>Dipteronia</taxon>
    </lineage>
</organism>
<accession>A0AAE0CX22</accession>
<name>A0AAE0CX22_9ROSI</name>
<dbReference type="InterPro" id="IPR036691">
    <property type="entry name" value="Endo/exonu/phosph_ase_sf"/>
</dbReference>
<dbReference type="PANTHER" id="PTHR35218:SF9">
    <property type="entry name" value="ENDONUCLEASE_EXONUCLEASE_PHOSPHATASE DOMAIN-CONTAINING PROTEIN"/>
    <property type="match status" value="1"/>
</dbReference>
<evidence type="ECO:0000313" key="2">
    <source>
        <dbReference type="Proteomes" id="UP001280121"/>
    </source>
</evidence>
<protein>
    <recommendedName>
        <fullName evidence="3">Endonuclease/exonuclease/phosphatase domain-containing protein</fullName>
    </recommendedName>
</protein>
<proteinExistence type="predicted"/>
<comment type="caution">
    <text evidence="1">The sequence shown here is derived from an EMBL/GenBank/DDBJ whole genome shotgun (WGS) entry which is preliminary data.</text>
</comment>
<dbReference type="AlphaFoldDB" id="A0AAE0CX22"/>
<reference evidence="1" key="1">
    <citation type="journal article" date="2023" name="Plant J.">
        <title>Genome sequences and population genomics provide insights into the demographic history, inbreeding, and mutation load of two 'living fossil' tree species of Dipteronia.</title>
        <authorList>
            <person name="Feng Y."/>
            <person name="Comes H.P."/>
            <person name="Chen J."/>
            <person name="Zhu S."/>
            <person name="Lu R."/>
            <person name="Zhang X."/>
            <person name="Li P."/>
            <person name="Qiu J."/>
            <person name="Olsen K.M."/>
            <person name="Qiu Y."/>
        </authorList>
    </citation>
    <scope>NUCLEOTIDE SEQUENCE</scope>
    <source>
        <strain evidence="1">KIB01</strain>
    </source>
</reference>
<dbReference type="Proteomes" id="UP001280121">
    <property type="component" value="Unassembled WGS sequence"/>
</dbReference>
<sequence>MKILFWNARGLRGYRAFRVLQSLMQDHHPNFVFLMETIFVHTVMERLRVGLCFDVKLVADRTGNSGGLCLFWKGEMNVTLLSYFHFHIDSMVVTADNKKWRLTGFYGQPVAAQRIHG</sequence>
<dbReference type="EMBL" id="JANJYI010000001">
    <property type="protein sequence ID" value="KAK2665683.1"/>
    <property type="molecule type" value="Genomic_DNA"/>
</dbReference>
<dbReference type="PANTHER" id="PTHR35218">
    <property type="entry name" value="RNASE H DOMAIN-CONTAINING PROTEIN"/>
    <property type="match status" value="1"/>
</dbReference>
<dbReference type="Gene3D" id="3.60.10.10">
    <property type="entry name" value="Endonuclease/exonuclease/phosphatase"/>
    <property type="match status" value="1"/>
</dbReference>
<evidence type="ECO:0000313" key="1">
    <source>
        <dbReference type="EMBL" id="KAK2665683.1"/>
    </source>
</evidence>